<dbReference type="CDD" id="cd02642">
    <property type="entry name" value="R3H_encore_like"/>
    <property type="match status" value="1"/>
</dbReference>
<evidence type="ECO:0000313" key="6">
    <source>
        <dbReference type="Proteomes" id="UP000026960"/>
    </source>
</evidence>
<accession>A0A0D3EIJ2</accession>
<reference evidence="5" key="2">
    <citation type="submission" date="2015-03" db="UniProtKB">
        <authorList>
            <consortium name="EnsemblPlants"/>
        </authorList>
    </citation>
    <scope>IDENTIFICATION</scope>
</reference>
<feature type="compositionally biased region" description="Basic and acidic residues" evidence="2">
    <location>
        <begin position="350"/>
        <end position="362"/>
    </location>
</feature>
<dbReference type="Gene3D" id="3.30.1370.50">
    <property type="entry name" value="R3H-like domain"/>
    <property type="match status" value="1"/>
</dbReference>
<dbReference type="HOGENOM" id="CLU_051265_0_0_1"/>
<dbReference type="SUPFAM" id="SSF82708">
    <property type="entry name" value="R3H domain"/>
    <property type="match status" value="1"/>
</dbReference>
<dbReference type="GO" id="GO:0003676">
    <property type="term" value="F:nucleic acid binding"/>
    <property type="evidence" value="ECO:0007669"/>
    <property type="project" value="UniProtKB-UniRule"/>
</dbReference>
<dbReference type="PANTHER" id="PTHR15672">
    <property type="entry name" value="CAMP-REGULATED PHOSPHOPROTEIN 21 RELATED R3H DOMAIN CONTAINING PROTEIN"/>
    <property type="match status" value="1"/>
</dbReference>
<dbReference type="Pfam" id="PF01424">
    <property type="entry name" value="R3H"/>
    <property type="match status" value="1"/>
</dbReference>
<dbReference type="InterPro" id="IPR024771">
    <property type="entry name" value="SUZ"/>
</dbReference>
<evidence type="ECO:0008006" key="7">
    <source>
        <dbReference type="Google" id="ProtNLM"/>
    </source>
</evidence>
<evidence type="ECO:0000256" key="2">
    <source>
        <dbReference type="SAM" id="MobiDB-lite"/>
    </source>
</evidence>
<feature type="compositionally biased region" description="Basic and acidic residues" evidence="2">
    <location>
        <begin position="332"/>
        <end position="341"/>
    </location>
</feature>
<evidence type="ECO:0000259" key="4">
    <source>
        <dbReference type="PROSITE" id="PS51673"/>
    </source>
</evidence>
<evidence type="ECO:0000313" key="5">
    <source>
        <dbReference type="EnsemblPlants" id="OBART01G00060.2"/>
    </source>
</evidence>
<name>A0A0D3EIJ2_9ORYZ</name>
<dbReference type="PANTHER" id="PTHR15672:SF25">
    <property type="entry name" value="OS01G0100600 PROTEIN"/>
    <property type="match status" value="1"/>
</dbReference>
<dbReference type="AlphaFoldDB" id="A0A0D3EIJ2"/>
<dbReference type="EnsemblPlants" id="OBART01G00060.2">
    <property type="protein sequence ID" value="OBART01G00060.2"/>
    <property type="gene ID" value="OBART01G00060"/>
</dbReference>
<keyword evidence="1" id="KW-0597">Phosphoprotein</keyword>
<dbReference type="EnsemblPlants" id="OBART01G00060.1">
    <property type="protein sequence ID" value="OBART01G00060.1"/>
    <property type="gene ID" value="OBART01G00060"/>
</dbReference>
<feature type="region of interest" description="Disordered" evidence="2">
    <location>
        <begin position="1"/>
        <end position="34"/>
    </location>
</feature>
<dbReference type="Proteomes" id="UP000026960">
    <property type="component" value="Chromosome 1"/>
</dbReference>
<keyword evidence="6" id="KW-1185">Reference proteome</keyword>
<dbReference type="STRING" id="65489.A0A0D3EIJ2"/>
<dbReference type="eggNOG" id="ENOG502QUC8">
    <property type="taxonomic scope" value="Eukaryota"/>
</dbReference>
<proteinExistence type="predicted"/>
<reference evidence="5" key="1">
    <citation type="journal article" date="2009" name="Rice">
        <title>De Novo Next Generation Sequencing of Plant Genomes.</title>
        <authorList>
            <person name="Rounsley S."/>
            <person name="Marri P.R."/>
            <person name="Yu Y."/>
            <person name="He R."/>
            <person name="Sisneros N."/>
            <person name="Goicoechea J.L."/>
            <person name="Lee S.J."/>
            <person name="Angelova A."/>
            <person name="Kudrna D."/>
            <person name="Luo M."/>
            <person name="Affourtit J."/>
            <person name="Desany B."/>
            <person name="Knight J."/>
            <person name="Niazi F."/>
            <person name="Egholm M."/>
            <person name="Wing R.A."/>
        </authorList>
    </citation>
    <scope>NUCLEOTIDE SEQUENCE [LARGE SCALE GENOMIC DNA]</scope>
    <source>
        <strain evidence="5">IRGC 105608</strain>
    </source>
</reference>
<dbReference type="Gramene" id="OBART01G00060.2">
    <property type="protein sequence ID" value="OBART01G00060.2"/>
    <property type="gene ID" value="OBART01G00060"/>
</dbReference>
<dbReference type="Pfam" id="PF12752">
    <property type="entry name" value="SUZ"/>
    <property type="match status" value="1"/>
</dbReference>
<feature type="region of interest" description="Disordered" evidence="2">
    <location>
        <begin position="316"/>
        <end position="394"/>
    </location>
</feature>
<protein>
    <recommendedName>
        <fullName evidence="7">R3H domain-containing protein</fullName>
    </recommendedName>
</protein>
<dbReference type="PROSITE" id="PS51061">
    <property type="entry name" value="R3H"/>
    <property type="match status" value="1"/>
</dbReference>
<feature type="compositionally biased region" description="Polar residues" evidence="2">
    <location>
        <begin position="370"/>
        <end position="387"/>
    </location>
</feature>
<organism evidence="5">
    <name type="scientific">Oryza barthii</name>
    <dbReference type="NCBI Taxonomy" id="65489"/>
    <lineage>
        <taxon>Eukaryota</taxon>
        <taxon>Viridiplantae</taxon>
        <taxon>Streptophyta</taxon>
        <taxon>Embryophyta</taxon>
        <taxon>Tracheophyta</taxon>
        <taxon>Spermatophyta</taxon>
        <taxon>Magnoliopsida</taxon>
        <taxon>Liliopsida</taxon>
        <taxon>Poales</taxon>
        <taxon>Poaceae</taxon>
        <taxon>BOP clade</taxon>
        <taxon>Oryzoideae</taxon>
        <taxon>Oryzeae</taxon>
        <taxon>Oryzinae</taxon>
        <taxon>Oryza</taxon>
    </lineage>
</organism>
<dbReference type="InterPro" id="IPR036867">
    <property type="entry name" value="R3H_dom_sf"/>
</dbReference>
<dbReference type="Gramene" id="OBART01G00060.1">
    <property type="protein sequence ID" value="OBART01G00060.1"/>
    <property type="gene ID" value="OBART01G00060"/>
</dbReference>
<dbReference type="PROSITE" id="PS51673">
    <property type="entry name" value="SUZ"/>
    <property type="match status" value="1"/>
</dbReference>
<dbReference type="InterPro" id="IPR051937">
    <property type="entry name" value="R3H_domain_containing"/>
</dbReference>
<feature type="domain" description="R3H" evidence="3">
    <location>
        <begin position="134"/>
        <end position="197"/>
    </location>
</feature>
<dbReference type="InterPro" id="IPR001374">
    <property type="entry name" value="R3H_dom"/>
</dbReference>
<sequence>MREVAGRVPRGGLSIEGAGEEARRARPGRSGEYGGSWCSVGERELEKKEERGAVQGGLGRRKKGEDFEYMINFAVQSRCAPTNSLCCYAIAISLLQDYHVEELASLIKDNLYSKHLVLSTEETLVGILQNQYHNSDDDEDEDDIVAAYRGTNRNILELQPASSYQRLLLHRLADIYGFVHESVGEGEDRHLVLQRCPETAIPPVLVSDVLWEYDNKDTSTSVVVKRKDTDLEEAWKEDAQENISAEISHLKNDADLKALQKSVAPPAPSLKEREAAYRAARERIFSAHDAKGNGTAVAKPRHVPAVAQRMIAHALGKKVESPTETAAVKNGKGKEPAESSRNKLNPRTAGGKEDSRYVENGRMRLHTGNPCKQSWRTSNSRAASSVSPDELKREQVGAAKRMFVHALRLPGVEGSDGPVRKGK</sequence>
<dbReference type="SMART" id="SM00393">
    <property type="entry name" value="R3H"/>
    <property type="match status" value="1"/>
</dbReference>
<feature type="domain" description="SUZ" evidence="4">
    <location>
        <begin position="200"/>
        <end position="289"/>
    </location>
</feature>
<dbReference type="PaxDb" id="65489-OBART01G00060.2"/>
<evidence type="ECO:0000256" key="1">
    <source>
        <dbReference type="ARBA" id="ARBA00022553"/>
    </source>
</evidence>
<evidence type="ECO:0000259" key="3">
    <source>
        <dbReference type="PROSITE" id="PS51061"/>
    </source>
</evidence>